<accession>A0A432LIT3</accession>
<dbReference type="CDD" id="cd01129">
    <property type="entry name" value="PulE-GspE-like"/>
    <property type="match status" value="1"/>
</dbReference>
<dbReference type="GO" id="GO:0005886">
    <property type="term" value="C:plasma membrane"/>
    <property type="evidence" value="ECO:0007669"/>
    <property type="project" value="TreeGrafter"/>
</dbReference>
<comment type="similarity">
    <text evidence="1">Belongs to the GSP E family.</text>
</comment>
<dbReference type="InterPro" id="IPR027417">
    <property type="entry name" value="P-loop_NTPase"/>
</dbReference>
<dbReference type="Gene3D" id="3.40.50.300">
    <property type="entry name" value="P-loop containing nucleotide triphosphate hydrolases"/>
    <property type="match status" value="1"/>
</dbReference>
<keyword evidence="2" id="KW-0547">Nucleotide-binding</keyword>
<dbReference type="InterPro" id="IPR047667">
    <property type="entry name" value="ATPase_ComGA"/>
</dbReference>
<keyword evidence="3" id="KW-0067">ATP-binding</keyword>
<sequence>MKEVFSLDIESVVENKSMQLLLKAIHFGASDIHVLPTNESYTIYFRKYGKLFPAGKSPFELGDRMISYFKFLSALDISEKRKPQSGSFQKNFQEKMFAFRISTLPSVFKKESLVIRLMLQNSRHPIASLCYNQTSAEKLIQLVSNRQGLLLFCGATGSGKTTSLYSLVNYCSDSLARQVISLEDPVESNQSKLLQIQVNERAGVTYATGLKAILRHSPDVIMIGEIRDKETAKIAIEAALTGHLVLSTIHSKDTVNCLYRLMDLGISIEEMRQALIGIVAQCLIQIEQEDDRKALFEILSDFNLVEAIYSTMRGDEYRLPIKETLTFQLSSLEVKEPSVTTIS</sequence>
<evidence type="ECO:0000256" key="3">
    <source>
        <dbReference type="ARBA" id="ARBA00022840"/>
    </source>
</evidence>
<evidence type="ECO:0000256" key="2">
    <source>
        <dbReference type="ARBA" id="ARBA00022741"/>
    </source>
</evidence>
<evidence type="ECO:0000313" key="5">
    <source>
        <dbReference type="EMBL" id="RUL56963.1"/>
    </source>
</evidence>
<protein>
    <submittedName>
        <fullName evidence="5">Competence protein ComG</fullName>
    </submittedName>
</protein>
<name>A0A432LIT3_9BACI</name>
<dbReference type="PANTHER" id="PTHR30258">
    <property type="entry name" value="TYPE II SECRETION SYSTEM PROTEIN GSPE-RELATED"/>
    <property type="match status" value="1"/>
</dbReference>
<evidence type="ECO:0000256" key="1">
    <source>
        <dbReference type="ARBA" id="ARBA00006611"/>
    </source>
</evidence>
<dbReference type="Proteomes" id="UP000287910">
    <property type="component" value="Unassembled WGS sequence"/>
</dbReference>
<proteinExistence type="inferred from homology"/>
<dbReference type="GO" id="GO:0016887">
    <property type="term" value="F:ATP hydrolysis activity"/>
    <property type="evidence" value="ECO:0007669"/>
    <property type="project" value="TreeGrafter"/>
</dbReference>
<feature type="domain" description="Bacterial type II secretion system protein E" evidence="4">
    <location>
        <begin position="214"/>
        <end position="228"/>
    </location>
</feature>
<dbReference type="EMBL" id="RYYR01000001">
    <property type="protein sequence ID" value="RUL56963.1"/>
    <property type="molecule type" value="Genomic_DNA"/>
</dbReference>
<evidence type="ECO:0000259" key="4">
    <source>
        <dbReference type="PROSITE" id="PS00662"/>
    </source>
</evidence>
<dbReference type="AlphaFoldDB" id="A0A432LIT3"/>
<keyword evidence="6" id="KW-1185">Reference proteome</keyword>
<dbReference type="PROSITE" id="PS00662">
    <property type="entry name" value="T2SP_E"/>
    <property type="match status" value="1"/>
</dbReference>
<comment type="caution">
    <text evidence="5">The sequence shown here is derived from an EMBL/GenBank/DDBJ whole genome shotgun (WGS) entry which is preliminary data.</text>
</comment>
<dbReference type="InterPro" id="IPR001482">
    <property type="entry name" value="T2SS/T4SS_dom"/>
</dbReference>
<dbReference type="SUPFAM" id="SSF52540">
    <property type="entry name" value="P-loop containing nucleoside triphosphate hydrolases"/>
    <property type="match status" value="1"/>
</dbReference>
<dbReference type="GO" id="GO:0005524">
    <property type="term" value="F:ATP binding"/>
    <property type="evidence" value="ECO:0007669"/>
    <property type="project" value="UniProtKB-KW"/>
</dbReference>
<organism evidence="5 6">
    <name type="scientific">Lysinibacillus antri</name>
    <dbReference type="NCBI Taxonomy" id="2498145"/>
    <lineage>
        <taxon>Bacteria</taxon>
        <taxon>Bacillati</taxon>
        <taxon>Bacillota</taxon>
        <taxon>Bacilli</taxon>
        <taxon>Bacillales</taxon>
        <taxon>Bacillaceae</taxon>
        <taxon>Lysinibacillus</taxon>
    </lineage>
</organism>
<dbReference type="PANTHER" id="PTHR30258:SF2">
    <property type="entry name" value="COMG OPERON PROTEIN 1"/>
    <property type="match status" value="1"/>
</dbReference>
<dbReference type="NCBIfam" id="NF041000">
    <property type="entry name" value="ATPase_ComGA"/>
    <property type="match status" value="1"/>
</dbReference>
<dbReference type="Gene3D" id="3.30.450.90">
    <property type="match status" value="1"/>
</dbReference>
<evidence type="ECO:0000313" key="6">
    <source>
        <dbReference type="Proteomes" id="UP000287910"/>
    </source>
</evidence>
<reference evidence="5 6" key="1">
    <citation type="submission" date="2018-12" db="EMBL/GenBank/DDBJ databases">
        <title>Lysinibacillus antri sp. nov., isolated from a cave soil.</title>
        <authorList>
            <person name="Narsing Rao M.P."/>
            <person name="Zhang H."/>
            <person name="Dong Z.-Y."/>
            <person name="Niu X.-K."/>
            <person name="Zhang K."/>
            <person name="Fang B.-Z."/>
            <person name="Kang Y.-Q."/>
            <person name="Xiao M."/>
            <person name="Li W.-J."/>
        </authorList>
    </citation>
    <scope>NUCLEOTIDE SEQUENCE [LARGE SCALE GENOMIC DNA]</scope>
    <source>
        <strain evidence="5 6">SYSU K30002</strain>
    </source>
</reference>
<gene>
    <name evidence="5" type="ORF">EK386_00645</name>
</gene>
<dbReference type="Pfam" id="PF00437">
    <property type="entry name" value="T2SSE"/>
    <property type="match status" value="1"/>
</dbReference>